<dbReference type="AlphaFoldDB" id="A0AA41Z445"/>
<keyword evidence="7" id="KW-1185">Reference proteome</keyword>
<proteinExistence type="predicted"/>
<dbReference type="PRINTS" id="PR00455">
    <property type="entry name" value="HTHTETR"/>
</dbReference>
<feature type="domain" description="HTH tetR-type" evidence="5">
    <location>
        <begin position="23"/>
        <end position="83"/>
    </location>
</feature>
<evidence type="ECO:0000313" key="7">
    <source>
        <dbReference type="Proteomes" id="UP001165667"/>
    </source>
</evidence>
<dbReference type="Proteomes" id="UP001165667">
    <property type="component" value="Unassembled WGS sequence"/>
</dbReference>
<dbReference type="InterPro" id="IPR023772">
    <property type="entry name" value="DNA-bd_HTH_TetR-type_CS"/>
</dbReference>
<keyword evidence="1" id="KW-0805">Transcription regulation</keyword>
<dbReference type="RefSeq" id="WP_282586353.1">
    <property type="nucleotide sequence ID" value="NZ_JAMOIM010000012.1"/>
</dbReference>
<gene>
    <name evidence="6" type="ORF">M8523_18355</name>
</gene>
<dbReference type="PANTHER" id="PTHR47506:SF1">
    <property type="entry name" value="HTH-TYPE TRANSCRIPTIONAL REGULATOR YJDC"/>
    <property type="match status" value="1"/>
</dbReference>
<dbReference type="EMBL" id="JAMOIM010000012">
    <property type="protein sequence ID" value="MCW6509985.1"/>
    <property type="molecule type" value="Genomic_DNA"/>
</dbReference>
<dbReference type="Pfam" id="PF00440">
    <property type="entry name" value="TetR_N"/>
    <property type="match status" value="1"/>
</dbReference>
<evidence type="ECO:0000256" key="4">
    <source>
        <dbReference type="PROSITE-ProRule" id="PRU00335"/>
    </source>
</evidence>
<evidence type="ECO:0000256" key="3">
    <source>
        <dbReference type="ARBA" id="ARBA00023163"/>
    </source>
</evidence>
<dbReference type="InterPro" id="IPR009057">
    <property type="entry name" value="Homeodomain-like_sf"/>
</dbReference>
<dbReference type="PROSITE" id="PS50977">
    <property type="entry name" value="HTH_TETR_2"/>
    <property type="match status" value="1"/>
</dbReference>
<evidence type="ECO:0000256" key="1">
    <source>
        <dbReference type="ARBA" id="ARBA00023015"/>
    </source>
</evidence>
<dbReference type="Gene3D" id="1.10.357.10">
    <property type="entry name" value="Tetracycline Repressor, domain 2"/>
    <property type="match status" value="1"/>
</dbReference>
<accession>A0AA41Z445</accession>
<evidence type="ECO:0000313" key="6">
    <source>
        <dbReference type="EMBL" id="MCW6509985.1"/>
    </source>
</evidence>
<dbReference type="SUPFAM" id="SSF46689">
    <property type="entry name" value="Homeodomain-like"/>
    <property type="match status" value="1"/>
</dbReference>
<reference evidence="6" key="1">
    <citation type="submission" date="2022-05" db="EMBL/GenBank/DDBJ databases">
        <authorList>
            <person name="Pankratov T."/>
        </authorList>
    </citation>
    <scope>NUCLEOTIDE SEQUENCE</scope>
    <source>
        <strain evidence="6">BP6-180914</strain>
    </source>
</reference>
<evidence type="ECO:0000259" key="5">
    <source>
        <dbReference type="PROSITE" id="PS50977"/>
    </source>
</evidence>
<dbReference type="PANTHER" id="PTHR47506">
    <property type="entry name" value="TRANSCRIPTIONAL REGULATORY PROTEIN"/>
    <property type="match status" value="1"/>
</dbReference>
<dbReference type="GO" id="GO:0003677">
    <property type="term" value="F:DNA binding"/>
    <property type="evidence" value="ECO:0007669"/>
    <property type="project" value="UniProtKB-UniRule"/>
</dbReference>
<dbReference type="PROSITE" id="PS01081">
    <property type="entry name" value="HTH_TETR_1"/>
    <property type="match status" value="1"/>
</dbReference>
<sequence length="211" mass="22772">MRPTYFKTMETKDVVVPLGRPREFCSDTALAAALRVFWIKGYEGASLSDLTAAMGINRPSLYAAFGNKESLFLKALDLYDRENSAFMSMALQMPTARGAVEAILRGALDLHAGHEGPRGCLYVTHAVACGKDAELARAAVASRGATVEAAMLKRFETAKAEGDLPAAMEPLGLSRYLMAIMQGMAVQAASGVPRAELEFLVETTLRMWPGH</sequence>
<dbReference type="InterPro" id="IPR011075">
    <property type="entry name" value="TetR_C"/>
</dbReference>
<dbReference type="SUPFAM" id="SSF48498">
    <property type="entry name" value="Tetracyclin repressor-like, C-terminal domain"/>
    <property type="match status" value="1"/>
</dbReference>
<evidence type="ECO:0000256" key="2">
    <source>
        <dbReference type="ARBA" id="ARBA00023125"/>
    </source>
</evidence>
<name>A0AA41Z445_9HYPH</name>
<organism evidence="6 7">
    <name type="scientific">Lichenifustis flavocetrariae</name>
    <dbReference type="NCBI Taxonomy" id="2949735"/>
    <lineage>
        <taxon>Bacteria</taxon>
        <taxon>Pseudomonadati</taxon>
        <taxon>Pseudomonadota</taxon>
        <taxon>Alphaproteobacteria</taxon>
        <taxon>Hyphomicrobiales</taxon>
        <taxon>Lichenihabitantaceae</taxon>
        <taxon>Lichenifustis</taxon>
    </lineage>
</organism>
<dbReference type="Pfam" id="PF16925">
    <property type="entry name" value="TetR_C_13"/>
    <property type="match status" value="1"/>
</dbReference>
<keyword evidence="2 4" id="KW-0238">DNA-binding</keyword>
<dbReference type="Gene3D" id="1.10.10.60">
    <property type="entry name" value="Homeodomain-like"/>
    <property type="match status" value="1"/>
</dbReference>
<dbReference type="InterPro" id="IPR001647">
    <property type="entry name" value="HTH_TetR"/>
</dbReference>
<protein>
    <submittedName>
        <fullName evidence="6">TetR/AcrR family transcriptional regulator</fullName>
    </submittedName>
</protein>
<keyword evidence="3" id="KW-0804">Transcription</keyword>
<dbReference type="InterPro" id="IPR036271">
    <property type="entry name" value="Tet_transcr_reg_TetR-rel_C_sf"/>
</dbReference>
<feature type="DNA-binding region" description="H-T-H motif" evidence="4">
    <location>
        <begin position="46"/>
        <end position="65"/>
    </location>
</feature>
<comment type="caution">
    <text evidence="6">The sequence shown here is derived from an EMBL/GenBank/DDBJ whole genome shotgun (WGS) entry which is preliminary data.</text>
</comment>